<dbReference type="Proteomes" id="UP001642483">
    <property type="component" value="Unassembled WGS sequence"/>
</dbReference>
<reference evidence="1 2" key="1">
    <citation type="submission" date="2024-02" db="EMBL/GenBank/DDBJ databases">
        <authorList>
            <person name="Daric V."/>
            <person name="Darras S."/>
        </authorList>
    </citation>
    <scope>NUCLEOTIDE SEQUENCE [LARGE SCALE GENOMIC DNA]</scope>
</reference>
<dbReference type="EMBL" id="CAWYQH010000046">
    <property type="protein sequence ID" value="CAK8677770.1"/>
    <property type="molecule type" value="Genomic_DNA"/>
</dbReference>
<evidence type="ECO:0000313" key="2">
    <source>
        <dbReference type="Proteomes" id="UP001642483"/>
    </source>
</evidence>
<proteinExistence type="predicted"/>
<evidence type="ECO:0000313" key="1">
    <source>
        <dbReference type="EMBL" id="CAK8677770.1"/>
    </source>
</evidence>
<keyword evidence="2" id="KW-1185">Reference proteome</keyword>
<gene>
    <name evidence="1" type="ORF">CVLEPA_LOCUS7766</name>
</gene>
<sequence>MERSASEGSSDDETRKKICHPRTFHAWIASLSVFQHQKIGMLSPIPLQPRSAATFMFEAIRQDSGPRKLVGFTCCPLLRRRFQVHTSYRTEHKSQST</sequence>
<comment type="caution">
    <text evidence="1">The sequence shown here is derived from an EMBL/GenBank/DDBJ whole genome shotgun (WGS) entry which is preliminary data.</text>
</comment>
<protein>
    <submittedName>
        <fullName evidence="1">Uncharacterized protein</fullName>
    </submittedName>
</protein>
<accession>A0ABP0FDL3</accession>
<name>A0ABP0FDL3_CLALP</name>
<organism evidence="1 2">
    <name type="scientific">Clavelina lepadiformis</name>
    <name type="common">Light-bulb sea squirt</name>
    <name type="synonym">Ascidia lepadiformis</name>
    <dbReference type="NCBI Taxonomy" id="159417"/>
    <lineage>
        <taxon>Eukaryota</taxon>
        <taxon>Metazoa</taxon>
        <taxon>Chordata</taxon>
        <taxon>Tunicata</taxon>
        <taxon>Ascidiacea</taxon>
        <taxon>Aplousobranchia</taxon>
        <taxon>Clavelinidae</taxon>
        <taxon>Clavelina</taxon>
    </lineage>
</organism>